<dbReference type="InterPro" id="IPR036640">
    <property type="entry name" value="ABC1_TM_sf"/>
</dbReference>
<sequence length="578" mass="63718">MQKWSWILKWVAPFRWRILLAIALGFFAFGANFGLLGISGLLISRTALHPSTILMVYVPLVAVRFFGLSRAAFRYTERLVSHDFALRSLVRIREWLFETLERRIPFQVSGRTFGDILSSALHDVDSVQFLYIRAIAPSLVAVFAAALTFTVLGTFGVSIAVTTMIGLLVAGLLVPITLIRYRQTLGRRAQADRAKVAEILTDSVRGWRDIKAFGQESAFFNRLVHLGHTLRETDIRSVGSQRIAQSAFLLVQGLTICAVLWELSVGSGHVQGVDVAMVALFVLAAFEAVAPSFSAFEQTGVSLAGVDRLRALESFPVTPFIPGEPEPQSGILTVRELSFRYADGVSPVLSNVSFEAHPGKKIAIVGQSGSGKTTLLNILTGLFPYTEGSIQLDGTELASLNTATLRSTFAVVSQQTHLFRGRIRDNIALGRPNAPLGIIIEAAKLARIHQRIENMPEGYDTVLGERGSQLSGGERQRLALARVLLLDAQFLLMDEPTGHLDLETEREFYSGLFESARGRTIILVTHRYAVMDQMDEIIVLKQGCVVERGVHADLVQQGGWYEKGYRQYARTSGNQRSN</sequence>
<dbReference type="NCBIfam" id="TIGR02868">
    <property type="entry name" value="CydC"/>
    <property type="match status" value="1"/>
</dbReference>
<evidence type="ECO:0000313" key="10">
    <source>
        <dbReference type="EMBL" id="WAH42922.1"/>
    </source>
</evidence>
<evidence type="ECO:0000256" key="2">
    <source>
        <dbReference type="ARBA" id="ARBA00022692"/>
    </source>
</evidence>
<feature type="domain" description="ABC transporter" evidence="8">
    <location>
        <begin position="332"/>
        <end position="567"/>
    </location>
</feature>
<name>A0ABY6ZKA3_9BACL</name>
<comment type="subcellular location">
    <subcellularLocation>
        <location evidence="1">Cell membrane</location>
        <topology evidence="1">Multi-pass membrane protein</topology>
    </subcellularLocation>
</comment>
<feature type="transmembrane region" description="Helical" evidence="7">
    <location>
        <begin position="243"/>
        <end position="263"/>
    </location>
</feature>
<feature type="transmembrane region" description="Helical" evidence="7">
    <location>
        <begin position="275"/>
        <end position="296"/>
    </location>
</feature>
<keyword evidence="11" id="KW-1185">Reference proteome</keyword>
<evidence type="ECO:0000256" key="7">
    <source>
        <dbReference type="SAM" id="Phobius"/>
    </source>
</evidence>
<evidence type="ECO:0000256" key="6">
    <source>
        <dbReference type="ARBA" id="ARBA00023136"/>
    </source>
</evidence>
<dbReference type="Proteomes" id="UP001164761">
    <property type="component" value="Chromosome"/>
</dbReference>
<dbReference type="InterPro" id="IPR017871">
    <property type="entry name" value="ABC_transporter-like_CS"/>
</dbReference>
<feature type="transmembrane region" description="Helical" evidence="7">
    <location>
        <begin position="155"/>
        <end position="179"/>
    </location>
</feature>
<evidence type="ECO:0000259" key="9">
    <source>
        <dbReference type="PROSITE" id="PS50929"/>
    </source>
</evidence>
<dbReference type="SUPFAM" id="SSF90123">
    <property type="entry name" value="ABC transporter transmembrane region"/>
    <property type="match status" value="1"/>
</dbReference>
<dbReference type="InterPro" id="IPR014223">
    <property type="entry name" value="ABC_CydC/D"/>
</dbReference>
<gene>
    <name evidence="10" type="primary">cydC</name>
    <name evidence="10" type="ORF">NZD89_05725</name>
</gene>
<dbReference type="InterPro" id="IPR011527">
    <property type="entry name" value="ABC1_TM_dom"/>
</dbReference>
<evidence type="ECO:0000256" key="4">
    <source>
        <dbReference type="ARBA" id="ARBA00022840"/>
    </source>
</evidence>
<dbReference type="InterPro" id="IPR003439">
    <property type="entry name" value="ABC_transporter-like_ATP-bd"/>
</dbReference>
<dbReference type="Pfam" id="PF00005">
    <property type="entry name" value="ABC_tran"/>
    <property type="match status" value="1"/>
</dbReference>
<keyword evidence="2 7" id="KW-0812">Transmembrane</keyword>
<feature type="transmembrane region" description="Helical" evidence="7">
    <location>
        <begin position="47"/>
        <end position="68"/>
    </location>
</feature>
<keyword evidence="3" id="KW-0547">Nucleotide-binding</keyword>
<accession>A0ABY6ZKA3</accession>
<evidence type="ECO:0000256" key="3">
    <source>
        <dbReference type="ARBA" id="ARBA00022741"/>
    </source>
</evidence>
<keyword evidence="6 7" id="KW-0472">Membrane</keyword>
<dbReference type="SUPFAM" id="SSF52540">
    <property type="entry name" value="P-loop containing nucleoside triphosphate hydrolases"/>
    <property type="match status" value="1"/>
</dbReference>
<dbReference type="Pfam" id="PF00664">
    <property type="entry name" value="ABC_membrane"/>
    <property type="match status" value="1"/>
</dbReference>
<reference evidence="10" key="1">
    <citation type="submission" date="2022-08" db="EMBL/GenBank/DDBJ databases">
        <title>Alicyclobacillus fastidiosus DSM 17978, complete genome.</title>
        <authorList>
            <person name="Wang Q."/>
            <person name="Cai R."/>
            <person name="Wang Z."/>
        </authorList>
    </citation>
    <scope>NUCLEOTIDE SEQUENCE</scope>
    <source>
        <strain evidence="10">DSM 17978</strain>
    </source>
</reference>
<keyword evidence="4" id="KW-0067">ATP-binding</keyword>
<dbReference type="PROSITE" id="PS50929">
    <property type="entry name" value="ABC_TM1F"/>
    <property type="match status" value="1"/>
</dbReference>
<dbReference type="InterPro" id="IPR003593">
    <property type="entry name" value="AAA+_ATPase"/>
</dbReference>
<evidence type="ECO:0000313" key="11">
    <source>
        <dbReference type="Proteomes" id="UP001164761"/>
    </source>
</evidence>
<evidence type="ECO:0000256" key="5">
    <source>
        <dbReference type="ARBA" id="ARBA00022989"/>
    </source>
</evidence>
<proteinExistence type="predicted"/>
<dbReference type="RefSeq" id="WP_268006799.1">
    <property type="nucleotide sequence ID" value="NZ_CP104067.1"/>
</dbReference>
<dbReference type="SMART" id="SM00382">
    <property type="entry name" value="AAA"/>
    <property type="match status" value="1"/>
</dbReference>
<evidence type="ECO:0000256" key="1">
    <source>
        <dbReference type="ARBA" id="ARBA00004651"/>
    </source>
</evidence>
<dbReference type="InterPro" id="IPR039421">
    <property type="entry name" value="Type_1_exporter"/>
</dbReference>
<dbReference type="InterPro" id="IPR027417">
    <property type="entry name" value="P-loop_NTPase"/>
</dbReference>
<protein>
    <submittedName>
        <fullName evidence="10">Thiol reductant ABC exporter subunit CydC</fullName>
    </submittedName>
</protein>
<dbReference type="EMBL" id="CP104067">
    <property type="protein sequence ID" value="WAH42922.1"/>
    <property type="molecule type" value="Genomic_DNA"/>
</dbReference>
<dbReference type="Gene3D" id="3.40.50.300">
    <property type="entry name" value="P-loop containing nucleotide triphosphate hydrolases"/>
    <property type="match status" value="1"/>
</dbReference>
<feature type="domain" description="ABC transmembrane type-1" evidence="9">
    <location>
        <begin position="19"/>
        <end position="291"/>
    </location>
</feature>
<dbReference type="PROSITE" id="PS00211">
    <property type="entry name" value="ABC_TRANSPORTER_1"/>
    <property type="match status" value="1"/>
</dbReference>
<organism evidence="10 11">
    <name type="scientific">Alicyclobacillus fastidiosus</name>
    <dbReference type="NCBI Taxonomy" id="392011"/>
    <lineage>
        <taxon>Bacteria</taxon>
        <taxon>Bacillati</taxon>
        <taxon>Bacillota</taxon>
        <taxon>Bacilli</taxon>
        <taxon>Bacillales</taxon>
        <taxon>Alicyclobacillaceae</taxon>
        <taxon>Alicyclobacillus</taxon>
    </lineage>
</organism>
<keyword evidence="5 7" id="KW-1133">Transmembrane helix</keyword>
<dbReference type="PANTHER" id="PTHR24221">
    <property type="entry name" value="ATP-BINDING CASSETTE SUB-FAMILY B"/>
    <property type="match status" value="1"/>
</dbReference>
<dbReference type="PANTHER" id="PTHR24221:SF653">
    <property type="entry name" value="TRANSPORT ATP-BINDING PROTEIN CYDC"/>
    <property type="match status" value="1"/>
</dbReference>
<evidence type="ECO:0000259" key="8">
    <source>
        <dbReference type="PROSITE" id="PS50893"/>
    </source>
</evidence>
<dbReference type="Gene3D" id="1.20.1560.10">
    <property type="entry name" value="ABC transporter type 1, transmembrane domain"/>
    <property type="match status" value="1"/>
</dbReference>
<dbReference type="PROSITE" id="PS50893">
    <property type="entry name" value="ABC_TRANSPORTER_2"/>
    <property type="match status" value="1"/>
</dbReference>
<feature type="transmembrane region" description="Helical" evidence="7">
    <location>
        <begin position="130"/>
        <end position="149"/>
    </location>
</feature>